<dbReference type="RefSeq" id="XP_008604088.1">
    <property type="nucleotide sequence ID" value="XM_008605866.1"/>
</dbReference>
<gene>
    <name evidence="1" type="ORF">SDRG_00393</name>
</gene>
<evidence type="ECO:0008006" key="3">
    <source>
        <dbReference type="Google" id="ProtNLM"/>
    </source>
</evidence>
<dbReference type="eggNOG" id="ENOG502T00H">
    <property type="taxonomic scope" value="Eukaryota"/>
</dbReference>
<accession>T0R868</accession>
<dbReference type="AlphaFoldDB" id="T0R868"/>
<dbReference type="OrthoDB" id="65676at2759"/>
<organism evidence="1 2">
    <name type="scientific">Saprolegnia diclina (strain VS20)</name>
    <dbReference type="NCBI Taxonomy" id="1156394"/>
    <lineage>
        <taxon>Eukaryota</taxon>
        <taxon>Sar</taxon>
        <taxon>Stramenopiles</taxon>
        <taxon>Oomycota</taxon>
        <taxon>Saprolegniomycetes</taxon>
        <taxon>Saprolegniales</taxon>
        <taxon>Saprolegniaceae</taxon>
        <taxon>Saprolegnia</taxon>
    </lineage>
</organism>
<sequence>MRIVMIHALRHSQAPIEAAFARLWPTASLANLTDDSLAADLAALVRTDPPATGAPPRLYDPIQARFHFLSSYATTEMAGDAILFTCSAFGSYIDAVAARVAPTPVLKPNEAMLDDLVAMARASSATAADPFVVALAATFYPTLGSMREEIDELLGAAPDVHLRIVPVHIEDALEALNAGDSNRHNELAAATLSAVVQATPVHAVALAQFSLAQSAPLIAASTLLPVLTTPDAAVRALQRRLLAPSDVGCS</sequence>
<dbReference type="EMBL" id="JH767132">
    <property type="protein sequence ID" value="EQC42665.1"/>
    <property type="molecule type" value="Genomic_DNA"/>
</dbReference>
<dbReference type="VEuPathDB" id="FungiDB:SDRG_00393"/>
<name>T0R868_SAPDV</name>
<proteinExistence type="predicted"/>
<keyword evidence="2" id="KW-1185">Reference proteome</keyword>
<protein>
    <recommendedName>
        <fullName evidence="3">Arylsulfatase</fullName>
    </recommendedName>
</protein>
<reference evidence="1 2" key="1">
    <citation type="submission" date="2012-04" db="EMBL/GenBank/DDBJ databases">
        <title>The Genome Sequence of Saprolegnia declina VS20.</title>
        <authorList>
            <consortium name="The Broad Institute Genome Sequencing Platform"/>
            <person name="Russ C."/>
            <person name="Nusbaum C."/>
            <person name="Tyler B."/>
            <person name="van West P."/>
            <person name="Dieguez-Uribeondo J."/>
            <person name="de Bruijn I."/>
            <person name="Tripathy S."/>
            <person name="Jiang R."/>
            <person name="Young S.K."/>
            <person name="Zeng Q."/>
            <person name="Gargeya S."/>
            <person name="Fitzgerald M."/>
            <person name="Haas B."/>
            <person name="Abouelleil A."/>
            <person name="Alvarado L."/>
            <person name="Arachchi H.M."/>
            <person name="Berlin A."/>
            <person name="Chapman S.B."/>
            <person name="Goldberg J."/>
            <person name="Griggs A."/>
            <person name="Gujja S."/>
            <person name="Hansen M."/>
            <person name="Howarth C."/>
            <person name="Imamovic A."/>
            <person name="Larimer J."/>
            <person name="McCowen C."/>
            <person name="Montmayeur A."/>
            <person name="Murphy C."/>
            <person name="Neiman D."/>
            <person name="Pearson M."/>
            <person name="Priest M."/>
            <person name="Roberts A."/>
            <person name="Saif S."/>
            <person name="Shea T."/>
            <person name="Sisk P."/>
            <person name="Sykes S."/>
            <person name="Wortman J."/>
            <person name="Nusbaum C."/>
            <person name="Birren B."/>
        </authorList>
    </citation>
    <scope>NUCLEOTIDE SEQUENCE [LARGE SCALE GENOMIC DNA]</scope>
    <source>
        <strain evidence="1 2">VS20</strain>
    </source>
</reference>
<dbReference type="Proteomes" id="UP000030762">
    <property type="component" value="Unassembled WGS sequence"/>
</dbReference>
<dbReference type="InParanoid" id="T0R868"/>
<dbReference type="GeneID" id="19941120"/>
<dbReference type="OMA" id="VEMAGNQ"/>
<evidence type="ECO:0000313" key="2">
    <source>
        <dbReference type="Proteomes" id="UP000030762"/>
    </source>
</evidence>
<evidence type="ECO:0000313" key="1">
    <source>
        <dbReference type="EMBL" id="EQC42665.1"/>
    </source>
</evidence>